<dbReference type="RefSeq" id="WP_238241236.1">
    <property type="nucleotide sequence ID" value="NZ_BPQQ01000093.1"/>
</dbReference>
<evidence type="ECO:0000313" key="10">
    <source>
        <dbReference type="Proteomes" id="UP001055153"/>
    </source>
</evidence>
<dbReference type="Pfam" id="PF13860">
    <property type="entry name" value="FlgD_ig"/>
    <property type="match status" value="1"/>
</dbReference>
<evidence type="ECO:0000256" key="4">
    <source>
        <dbReference type="ARBA" id="ARBA00024746"/>
    </source>
</evidence>
<name>A0ABQ4SMU1_9HYPH</name>
<organism evidence="9 10">
    <name type="scientific">Methylobacterium isbiliense</name>
    <dbReference type="NCBI Taxonomy" id="315478"/>
    <lineage>
        <taxon>Bacteria</taxon>
        <taxon>Pseudomonadati</taxon>
        <taxon>Pseudomonadota</taxon>
        <taxon>Alphaproteobacteria</taxon>
        <taxon>Hyphomicrobiales</taxon>
        <taxon>Methylobacteriaceae</taxon>
        <taxon>Methylobacterium</taxon>
    </lineage>
</organism>
<dbReference type="Pfam" id="PF13861">
    <property type="entry name" value="FLgD_tudor"/>
    <property type="match status" value="1"/>
</dbReference>
<comment type="caution">
    <text evidence="9">The sequence shown here is derived from an EMBL/GenBank/DDBJ whole genome shotgun (WGS) entry which is preliminary data.</text>
</comment>
<dbReference type="InterPro" id="IPR025965">
    <property type="entry name" value="FlgD/Vpr_Ig-like"/>
</dbReference>
<comment type="similarity">
    <text evidence="1 5">Belongs to the FlgD family.</text>
</comment>
<evidence type="ECO:0000256" key="5">
    <source>
        <dbReference type="RuleBase" id="RU362076"/>
    </source>
</evidence>
<feature type="domain" description="FlgD/Vpr Ig-like" evidence="7">
    <location>
        <begin position="112"/>
        <end position="175"/>
    </location>
</feature>
<evidence type="ECO:0000259" key="7">
    <source>
        <dbReference type="Pfam" id="PF13860"/>
    </source>
</evidence>
<keyword evidence="10" id="KW-1185">Reference proteome</keyword>
<dbReference type="EMBL" id="BPQQ01000093">
    <property type="protein sequence ID" value="GJE03859.1"/>
    <property type="molecule type" value="Genomic_DNA"/>
</dbReference>
<reference evidence="9" key="2">
    <citation type="submission" date="2021-08" db="EMBL/GenBank/DDBJ databases">
        <authorList>
            <person name="Tani A."/>
            <person name="Ola A."/>
            <person name="Ogura Y."/>
            <person name="Katsura K."/>
            <person name="Hayashi T."/>
        </authorList>
    </citation>
    <scope>NUCLEOTIDE SEQUENCE</scope>
    <source>
        <strain evidence="9">DSM 17168</strain>
    </source>
</reference>
<sequence length="226" mass="22775">MTAGITTLASAASGTSRSSTTSDAATLAGNFDQFLTLLTTQLRNQNPLDPLDTNQFTQQLVQFASVEQQLKSNDRLDALLSASKASSSASAAGLIGQTVTSSGITAPLANGAAAWTLNAARAATRATLTIADAKGNVVATQTKALAAGTQTFTWDGRNSTGMLASDGTYTLKVQAFDATGQKVTVDTKVTGVISSVDVSGSDPILTIDGKTVPLSSVQAIGAASGG</sequence>
<dbReference type="InterPro" id="IPR025963">
    <property type="entry name" value="FLgD_Tudor"/>
</dbReference>
<evidence type="ECO:0000256" key="2">
    <source>
        <dbReference type="ARBA" id="ARBA00016013"/>
    </source>
</evidence>
<keyword evidence="3 5" id="KW-1005">Bacterial flagellum biogenesis</keyword>
<evidence type="ECO:0000256" key="3">
    <source>
        <dbReference type="ARBA" id="ARBA00022795"/>
    </source>
</evidence>
<dbReference type="Gene3D" id="2.60.40.4070">
    <property type="match status" value="1"/>
</dbReference>
<proteinExistence type="inferred from homology"/>
<dbReference type="InterPro" id="IPR005648">
    <property type="entry name" value="FlgD"/>
</dbReference>
<evidence type="ECO:0000259" key="8">
    <source>
        <dbReference type="Pfam" id="PF13861"/>
    </source>
</evidence>
<dbReference type="Pfam" id="PF03963">
    <property type="entry name" value="FlgD"/>
    <property type="match status" value="1"/>
</dbReference>
<evidence type="ECO:0000256" key="6">
    <source>
        <dbReference type="SAM" id="MobiDB-lite"/>
    </source>
</evidence>
<dbReference type="Gene3D" id="2.30.30.910">
    <property type="match status" value="1"/>
</dbReference>
<comment type="function">
    <text evidence="4 5">Required for flagellar hook formation. May act as a scaffolding protein.</text>
</comment>
<evidence type="ECO:0000313" key="9">
    <source>
        <dbReference type="EMBL" id="GJE03859.1"/>
    </source>
</evidence>
<protein>
    <recommendedName>
        <fullName evidence="2 5">Basal-body rod modification protein FlgD</fullName>
    </recommendedName>
</protein>
<reference evidence="9" key="1">
    <citation type="journal article" date="2021" name="Front. Microbiol.">
        <title>Comprehensive Comparative Genomics and Phenotyping of Methylobacterium Species.</title>
        <authorList>
            <person name="Alessa O."/>
            <person name="Ogura Y."/>
            <person name="Fujitani Y."/>
            <person name="Takami H."/>
            <person name="Hayashi T."/>
            <person name="Sahin N."/>
            <person name="Tani A."/>
        </authorList>
    </citation>
    <scope>NUCLEOTIDE SEQUENCE</scope>
    <source>
        <strain evidence="9">DSM 17168</strain>
    </source>
</reference>
<feature type="domain" description="FlgD Tudor-like" evidence="8">
    <location>
        <begin position="87"/>
        <end position="218"/>
    </location>
</feature>
<feature type="region of interest" description="Disordered" evidence="6">
    <location>
        <begin position="1"/>
        <end position="21"/>
    </location>
</feature>
<gene>
    <name evidence="9" type="ORF">GMJLKIPL_5816</name>
</gene>
<evidence type="ECO:0000256" key="1">
    <source>
        <dbReference type="ARBA" id="ARBA00010577"/>
    </source>
</evidence>
<dbReference type="Proteomes" id="UP001055153">
    <property type="component" value="Unassembled WGS sequence"/>
</dbReference>
<accession>A0ABQ4SMU1</accession>